<feature type="domain" description="GH18" evidence="8">
    <location>
        <begin position="1"/>
        <end position="464"/>
    </location>
</feature>
<dbReference type="Pfam" id="PF00704">
    <property type="entry name" value="Glyco_hydro_18"/>
    <property type="match status" value="1"/>
</dbReference>
<accession>A0ABW0Z144</accession>
<dbReference type="SUPFAM" id="SSF51445">
    <property type="entry name" value="(Trans)glycosidases"/>
    <property type="match status" value="1"/>
</dbReference>
<proteinExistence type="inferred from homology"/>
<dbReference type="InterPro" id="IPR011583">
    <property type="entry name" value="Chitinase_II/V-like_cat"/>
</dbReference>
<keyword evidence="4" id="KW-0146">Chitin degradation</keyword>
<dbReference type="PROSITE" id="PS51910">
    <property type="entry name" value="GH18_2"/>
    <property type="match status" value="1"/>
</dbReference>
<dbReference type="InterPro" id="IPR017853">
    <property type="entry name" value="GH"/>
</dbReference>
<keyword evidence="4" id="KW-0624">Polysaccharide degradation</keyword>
<comment type="similarity">
    <text evidence="7">Belongs to the glycosyl hydrolase 18 family.</text>
</comment>
<keyword evidence="10" id="KW-1185">Reference proteome</keyword>
<reference evidence="10" key="1">
    <citation type="journal article" date="2019" name="Int. J. Syst. Evol. Microbiol.">
        <title>The Global Catalogue of Microorganisms (GCM) 10K type strain sequencing project: providing services to taxonomists for standard genome sequencing and annotation.</title>
        <authorList>
            <consortium name="The Broad Institute Genomics Platform"/>
            <consortium name="The Broad Institute Genome Sequencing Center for Infectious Disease"/>
            <person name="Wu L."/>
            <person name="Ma J."/>
        </authorList>
    </citation>
    <scope>NUCLEOTIDE SEQUENCE [LARGE SCALE GENOMIC DNA]</scope>
    <source>
        <strain evidence="10">CGMCC 4.7304</strain>
    </source>
</reference>
<evidence type="ECO:0000256" key="2">
    <source>
        <dbReference type="ARBA" id="ARBA00012729"/>
    </source>
</evidence>
<dbReference type="Proteomes" id="UP001596083">
    <property type="component" value="Unassembled WGS sequence"/>
</dbReference>
<evidence type="ECO:0000256" key="7">
    <source>
        <dbReference type="RuleBase" id="RU004453"/>
    </source>
</evidence>
<dbReference type="GO" id="GO:0016787">
    <property type="term" value="F:hydrolase activity"/>
    <property type="evidence" value="ECO:0007669"/>
    <property type="project" value="UniProtKB-KW"/>
</dbReference>
<dbReference type="Gene3D" id="3.20.20.80">
    <property type="entry name" value="Glycosidases"/>
    <property type="match status" value="1"/>
</dbReference>
<evidence type="ECO:0000256" key="5">
    <source>
        <dbReference type="ARBA" id="ARBA00023295"/>
    </source>
</evidence>
<dbReference type="SUPFAM" id="SSF54556">
    <property type="entry name" value="Chitinase insertion domain"/>
    <property type="match status" value="1"/>
</dbReference>
<dbReference type="Gene3D" id="3.10.50.10">
    <property type="match status" value="1"/>
</dbReference>
<dbReference type="EMBL" id="JBHSPB010000009">
    <property type="protein sequence ID" value="MFC5721802.1"/>
    <property type="molecule type" value="Genomic_DNA"/>
</dbReference>
<evidence type="ECO:0000313" key="9">
    <source>
        <dbReference type="EMBL" id="MFC5721802.1"/>
    </source>
</evidence>
<keyword evidence="4" id="KW-0119">Carbohydrate metabolism</keyword>
<evidence type="ECO:0000256" key="1">
    <source>
        <dbReference type="ARBA" id="ARBA00000822"/>
    </source>
</evidence>
<name>A0ABW0Z144_9ACTN</name>
<dbReference type="RefSeq" id="WP_390317156.1">
    <property type="nucleotide sequence ID" value="NZ_JBHSPB010000009.1"/>
</dbReference>
<dbReference type="SMART" id="SM00636">
    <property type="entry name" value="Glyco_18"/>
    <property type="match status" value="1"/>
</dbReference>
<keyword evidence="5 6" id="KW-0326">Glycosidase</keyword>
<protein>
    <recommendedName>
        <fullName evidence="2">chitinase</fullName>
        <ecNumber evidence="2">3.2.1.14</ecNumber>
    </recommendedName>
</protein>
<comment type="catalytic activity">
    <reaction evidence="1">
        <text>Random endo-hydrolysis of N-acetyl-beta-D-glucosaminide (1-&gt;4)-beta-linkages in chitin and chitodextrins.</text>
        <dbReference type="EC" id="3.2.1.14"/>
    </reaction>
</comment>
<keyword evidence="3 6" id="KW-0378">Hydrolase</keyword>
<dbReference type="PANTHER" id="PTHR11177">
    <property type="entry name" value="CHITINASE"/>
    <property type="match status" value="1"/>
</dbReference>
<comment type="caution">
    <text evidence="9">The sequence shown here is derived from an EMBL/GenBank/DDBJ whole genome shotgun (WGS) entry which is preliminary data.</text>
</comment>
<evidence type="ECO:0000256" key="6">
    <source>
        <dbReference type="RuleBase" id="RU000489"/>
    </source>
</evidence>
<dbReference type="InterPro" id="IPR001579">
    <property type="entry name" value="Glyco_hydro_18_chit_AS"/>
</dbReference>
<evidence type="ECO:0000256" key="4">
    <source>
        <dbReference type="ARBA" id="ARBA00023024"/>
    </source>
</evidence>
<organism evidence="9 10">
    <name type="scientific">Streptomyces gamaensis</name>
    <dbReference type="NCBI Taxonomy" id="1763542"/>
    <lineage>
        <taxon>Bacteria</taxon>
        <taxon>Bacillati</taxon>
        <taxon>Actinomycetota</taxon>
        <taxon>Actinomycetes</taxon>
        <taxon>Kitasatosporales</taxon>
        <taxon>Streptomycetaceae</taxon>
        <taxon>Streptomyces</taxon>
    </lineage>
</organism>
<evidence type="ECO:0000313" key="10">
    <source>
        <dbReference type="Proteomes" id="UP001596083"/>
    </source>
</evidence>
<sequence>MEFIGYFPQWSIYDRKVFLKTIDDNGTAGRLTILNYAFENITSGDVPKSEKYPEGYDGYRCFEEVRALDKDKPNHADAGINAEDAGADYLTPFIKGSGKEPIGPDDPGWGRDVLMGNFNQLKQLRAKHKNLKVLVSLGGWTYSRNWSLAAATKKGREDLVSSCIDLFIKGNLPKKIWVQDWQNPKKITLKDVFGGAKAAAGIFDGVDIDWEWPGCDKGLPGNKYDPKHDKANFLELLKEFRKQLDDPQLVRDYPPRGGKYLLTAFLPADPEIMKAGWDAAEVMKCLDFGNIQGYDFHGAWEKTTDEQSALYSTGTSLSVESAVNNWIKAAGESARSKLTFGVPYYGRGWAGVGTEHADGLHNSATGAAPGKYEPGVNDYREIAKLDATSYPVFRNKKDGQENFAWRYSKTDHVFWTYDDPTLAYAKAAHAKKLKLGGVMAYSLDGDDPTTGALSQSIRAGLDGAKPPFNGGS</sequence>
<dbReference type="InterPro" id="IPR029070">
    <property type="entry name" value="Chitinase_insertion_sf"/>
</dbReference>
<dbReference type="InterPro" id="IPR050314">
    <property type="entry name" value="Glycosyl_Hydrlase_18"/>
</dbReference>
<dbReference type="InterPro" id="IPR001223">
    <property type="entry name" value="Glyco_hydro18_cat"/>
</dbReference>
<dbReference type="PROSITE" id="PS01095">
    <property type="entry name" value="GH18_1"/>
    <property type="match status" value="1"/>
</dbReference>
<dbReference type="PANTHER" id="PTHR11177:SF317">
    <property type="entry name" value="CHITINASE 12-RELATED"/>
    <property type="match status" value="1"/>
</dbReference>
<dbReference type="EC" id="3.2.1.14" evidence="2"/>
<evidence type="ECO:0000259" key="8">
    <source>
        <dbReference type="PROSITE" id="PS51910"/>
    </source>
</evidence>
<gene>
    <name evidence="9" type="ORF">ACFP1Z_16645</name>
</gene>
<evidence type="ECO:0000256" key="3">
    <source>
        <dbReference type="ARBA" id="ARBA00022801"/>
    </source>
</evidence>